<feature type="region of interest" description="Disordered" evidence="6">
    <location>
        <begin position="53"/>
        <end position="95"/>
    </location>
</feature>
<dbReference type="AlphaFoldDB" id="A0AAN7TAR0"/>
<feature type="signal peptide" evidence="7">
    <location>
        <begin position="1"/>
        <end position="20"/>
    </location>
</feature>
<feature type="domain" description="Glycoside hydrolase family 5" evidence="8">
    <location>
        <begin position="129"/>
        <end position="392"/>
    </location>
</feature>
<feature type="compositionally biased region" description="Low complexity" evidence="6">
    <location>
        <begin position="63"/>
        <end position="95"/>
    </location>
</feature>
<dbReference type="Proteomes" id="UP001310890">
    <property type="component" value="Unassembled WGS sequence"/>
</dbReference>
<reference evidence="9" key="1">
    <citation type="submission" date="2023-08" db="EMBL/GenBank/DDBJ databases">
        <title>Black Yeasts Isolated from many extreme environments.</title>
        <authorList>
            <person name="Coleine C."/>
            <person name="Stajich J.E."/>
            <person name="Selbmann L."/>
        </authorList>
    </citation>
    <scope>NUCLEOTIDE SEQUENCE</scope>
    <source>
        <strain evidence="9">CCFEE 5401</strain>
    </source>
</reference>
<dbReference type="PANTHER" id="PTHR31451:SF10">
    <property type="entry name" value="MANNAN ENDO-1,4-BETA-MANNOSIDASE B"/>
    <property type="match status" value="1"/>
</dbReference>
<dbReference type="Gene3D" id="3.20.20.80">
    <property type="entry name" value="Glycosidases"/>
    <property type="match status" value="1"/>
</dbReference>
<evidence type="ECO:0000256" key="6">
    <source>
        <dbReference type="SAM" id="MobiDB-lite"/>
    </source>
</evidence>
<organism evidence="9 10">
    <name type="scientific">Meristemomyces frigidus</name>
    <dbReference type="NCBI Taxonomy" id="1508187"/>
    <lineage>
        <taxon>Eukaryota</taxon>
        <taxon>Fungi</taxon>
        <taxon>Dikarya</taxon>
        <taxon>Ascomycota</taxon>
        <taxon>Pezizomycotina</taxon>
        <taxon>Dothideomycetes</taxon>
        <taxon>Dothideomycetidae</taxon>
        <taxon>Mycosphaerellales</taxon>
        <taxon>Teratosphaeriaceae</taxon>
        <taxon>Meristemomyces</taxon>
    </lineage>
</organism>
<dbReference type="EMBL" id="JAVRRL010000076">
    <property type="protein sequence ID" value="KAK5108877.1"/>
    <property type="molecule type" value="Genomic_DNA"/>
</dbReference>
<dbReference type="PANTHER" id="PTHR31451">
    <property type="match status" value="1"/>
</dbReference>
<evidence type="ECO:0000256" key="1">
    <source>
        <dbReference type="ARBA" id="ARBA00001678"/>
    </source>
</evidence>
<comment type="catalytic activity">
    <reaction evidence="1">
        <text>Random hydrolysis of (1-&gt;4)-beta-D-mannosidic linkages in mannans, galactomannans and glucomannans.</text>
        <dbReference type="EC" id="3.2.1.78"/>
    </reaction>
</comment>
<evidence type="ECO:0000256" key="7">
    <source>
        <dbReference type="SAM" id="SignalP"/>
    </source>
</evidence>
<proteinExistence type="inferred from homology"/>
<keyword evidence="4" id="KW-0378">Hydrolase</keyword>
<comment type="caution">
    <text evidence="9">The sequence shown here is derived from an EMBL/GenBank/DDBJ whole genome shotgun (WGS) entry which is preliminary data.</text>
</comment>
<dbReference type="GO" id="GO:0016985">
    <property type="term" value="F:mannan endo-1,4-beta-mannosidase activity"/>
    <property type="evidence" value="ECO:0007669"/>
    <property type="project" value="UniProtKB-EC"/>
</dbReference>
<evidence type="ECO:0000256" key="3">
    <source>
        <dbReference type="ARBA" id="ARBA00012706"/>
    </source>
</evidence>
<name>A0AAN7TAR0_9PEZI</name>
<evidence type="ECO:0000256" key="2">
    <source>
        <dbReference type="ARBA" id="ARBA00005641"/>
    </source>
</evidence>
<evidence type="ECO:0000256" key="5">
    <source>
        <dbReference type="ARBA" id="ARBA00023295"/>
    </source>
</evidence>
<sequence length="465" mass="50554">MPSLKALALAAAVLTADVFAWPPPEKTVTVTKTKTETFDKTVTKTVATTYTAHPSCSSTAGRPSKSSTTQSTTETVTSSSSVSTSASATSYPSTSYPTTPAYPFCTSTASFASVDSVHPRLFNYNGTGAKYFAGTNAWWASHILSDSDLDIVFSEIKNTQLQVVRVWGFGSVNTDPGPDSVFFQLLNSTGSYINYAANGIPRLDAVVSYAERVGVKVVLNFVNNWSDLGGIASYNAAFGGNATTWYTDTTSQQVYRDYIELLVNRYKCSPAVFAWELANEPRCHGCNTSVIYDWATSISQYIKSLDSKHMVTLGDEGWFAPADGIGDGSYGYGGAEGVDFTLNLGIETIDYGVFHLYPDSWSYNETWGSTWILEHDAVGAQLLKPVVLEEYGGPPSPDNHTAVEMPWQATVLDDTSLAMDQFWQFGTTNLSTGLSDYDPYTIWYNATEYTPLAREHAAAMLDKAV</sequence>
<evidence type="ECO:0000259" key="8">
    <source>
        <dbReference type="Pfam" id="PF26410"/>
    </source>
</evidence>
<comment type="similarity">
    <text evidence="2">Belongs to the glycosyl hydrolase 5 (cellulase A) family.</text>
</comment>
<dbReference type="InterPro" id="IPR045053">
    <property type="entry name" value="MAN-like"/>
</dbReference>
<dbReference type="InterPro" id="IPR017853">
    <property type="entry name" value="GH"/>
</dbReference>
<dbReference type="InterPro" id="IPR001547">
    <property type="entry name" value="Glyco_hydro_5"/>
</dbReference>
<dbReference type="Pfam" id="PF26410">
    <property type="entry name" value="GH5_mannosidase"/>
    <property type="match status" value="1"/>
</dbReference>
<keyword evidence="5" id="KW-0326">Glycosidase</keyword>
<dbReference type="GO" id="GO:0046355">
    <property type="term" value="P:mannan catabolic process"/>
    <property type="evidence" value="ECO:0007669"/>
    <property type="project" value="UniProtKB-ARBA"/>
</dbReference>
<keyword evidence="7" id="KW-0732">Signal</keyword>
<dbReference type="EC" id="3.2.1.78" evidence="3"/>
<evidence type="ECO:0000313" key="9">
    <source>
        <dbReference type="EMBL" id="KAK5108877.1"/>
    </source>
</evidence>
<accession>A0AAN7TAR0</accession>
<feature type="chain" id="PRO_5042991096" description="mannan endo-1,4-beta-mannosidase" evidence="7">
    <location>
        <begin position="21"/>
        <end position="465"/>
    </location>
</feature>
<evidence type="ECO:0000256" key="4">
    <source>
        <dbReference type="ARBA" id="ARBA00022801"/>
    </source>
</evidence>
<dbReference type="SUPFAM" id="SSF51445">
    <property type="entry name" value="(Trans)glycosidases"/>
    <property type="match status" value="1"/>
</dbReference>
<evidence type="ECO:0000313" key="10">
    <source>
        <dbReference type="Proteomes" id="UP001310890"/>
    </source>
</evidence>
<gene>
    <name evidence="9" type="ORF">LTR62_007767</name>
</gene>
<protein>
    <recommendedName>
        <fullName evidence="3">mannan endo-1,4-beta-mannosidase</fullName>
        <ecNumber evidence="3">3.2.1.78</ecNumber>
    </recommendedName>
</protein>